<accession>A0ABX6SB17</accession>
<dbReference type="EMBL" id="CP060009">
    <property type="protein sequence ID" value="QNG99097.1"/>
    <property type="molecule type" value="Genomic_DNA"/>
</dbReference>
<proteinExistence type="inferred from homology"/>
<dbReference type="Pfam" id="PF00364">
    <property type="entry name" value="Biotin_lipoyl"/>
    <property type="match status" value="1"/>
</dbReference>
<dbReference type="SUPFAM" id="SSF47005">
    <property type="entry name" value="Peripheral subunit-binding domain of 2-oxo acid dehydrogenase complex"/>
    <property type="match status" value="1"/>
</dbReference>
<dbReference type="PANTHER" id="PTHR43416">
    <property type="entry name" value="DIHYDROLIPOYLLYSINE-RESIDUE SUCCINYLTRANSFERASE COMPONENT OF 2-OXOGLUTARATE DEHYDROGENASE COMPLEX, MITOCHONDRIAL-RELATED"/>
    <property type="match status" value="1"/>
</dbReference>
<evidence type="ECO:0000256" key="4">
    <source>
        <dbReference type="ARBA" id="ARBA00012945"/>
    </source>
</evidence>
<evidence type="ECO:0000256" key="11">
    <source>
        <dbReference type="RuleBase" id="RU361138"/>
    </source>
</evidence>
<comment type="pathway">
    <text evidence="2 11">Amino-acid degradation; L-lysine degradation via saccharopine pathway; glutaryl-CoA from L-lysine: step 6/6.</text>
</comment>
<evidence type="ECO:0000256" key="3">
    <source>
        <dbReference type="ARBA" id="ARBA00007317"/>
    </source>
</evidence>
<dbReference type="InterPro" id="IPR011053">
    <property type="entry name" value="Single_hybrid_motif"/>
</dbReference>
<sequence length="409" mass="42763">MAIEIKAPTFPESVADGTVATWHKKPGEAVKRDELIVDIETDKVVIEVLAEADGVLAEIIKNEGDTVLSNELLGKLTEGGAAAAAPAAAPAAAAAPAQAAAPAAAAGDDAILSPAARKLAEENGIDPNSIAGTGKGGRVTKEDVVAAVEAKKNAPAAAAKPAAAPAAAAAVVATGDRTEKRVPMTRLRAKIAERLVEAQSTMAMLTTFNEVDMTEVMALRSKYKDLFEKSHNGVRLGFMSFFVKAATEALKRFPAVNASIDGNDIVYHGYADIGVAVSSDRGLVVPVLRNAEQMSLAEIESGIATFGKKAKDGKLSIEEMTGGTFTITNGGTFGSMMSTPIVNPPQAAILGMHNIVQRPMAINGQVVIRPMMYLALSYDHRLIDGKEAVTFLVTIKNLLEDPARLLLEI</sequence>
<protein>
    <recommendedName>
        <fullName evidence="5 11">Dihydrolipoyllysine-residue succinyltransferase component of 2-oxoglutarate dehydrogenase complex</fullName>
        <ecNumber evidence="4 11">2.3.1.61</ecNumber>
    </recommendedName>
    <alternativeName>
        <fullName evidence="11">2-oxoglutarate dehydrogenase complex component E2</fullName>
    </alternativeName>
</protein>
<evidence type="ECO:0000259" key="12">
    <source>
        <dbReference type="PROSITE" id="PS50968"/>
    </source>
</evidence>
<comment type="catalytic activity">
    <reaction evidence="10 11">
        <text>N(6)-[(R)-dihydrolipoyl]-L-lysyl-[protein] + succinyl-CoA = N(6)-[(R)-S(8)-succinyldihydrolipoyl]-L-lysyl-[protein] + CoA</text>
        <dbReference type="Rhea" id="RHEA:15213"/>
        <dbReference type="Rhea" id="RHEA-COMP:10475"/>
        <dbReference type="Rhea" id="RHEA-COMP:20092"/>
        <dbReference type="ChEBI" id="CHEBI:57287"/>
        <dbReference type="ChEBI" id="CHEBI:57292"/>
        <dbReference type="ChEBI" id="CHEBI:83100"/>
        <dbReference type="ChEBI" id="CHEBI:83120"/>
        <dbReference type="EC" id="2.3.1.61"/>
    </reaction>
</comment>
<name>A0ABX6SB17_9PSED</name>
<dbReference type="InterPro" id="IPR050537">
    <property type="entry name" value="2-oxoacid_dehydrogenase"/>
</dbReference>
<dbReference type="SUPFAM" id="SSF52777">
    <property type="entry name" value="CoA-dependent acyltransferases"/>
    <property type="match status" value="1"/>
</dbReference>
<dbReference type="CDD" id="cd06849">
    <property type="entry name" value="lipoyl_domain"/>
    <property type="match status" value="1"/>
</dbReference>
<dbReference type="PANTHER" id="PTHR43416:SF5">
    <property type="entry name" value="DIHYDROLIPOYLLYSINE-RESIDUE SUCCINYLTRANSFERASE COMPONENT OF 2-OXOGLUTARATE DEHYDROGENASE COMPLEX, MITOCHONDRIAL"/>
    <property type="match status" value="1"/>
</dbReference>
<comment type="function">
    <text evidence="1 11">E2 component of the 2-oxoglutarate dehydrogenase (OGDH) complex which catalyzes the second step in the conversion of 2-oxoglutarate to succinyl-CoA and CO(2).</text>
</comment>
<evidence type="ECO:0000256" key="7">
    <source>
        <dbReference type="ARBA" id="ARBA00022679"/>
    </source>
</evidence>
<evidence type="ECO:0000256" key="6">
    <source>
        <dbReference type="ARBA" id="ARBA00022532"/>
    </source>
</evidence>
<evidence type="ECO:0000256" key="8">
    <source>
        <dbReference type="ARBA" id="ARBA00022823"/>
    </source>
</evidence>
<keyword evidence="6 11" id="KW-0816">Tricarboxylic acid cycle</keyword>
<dbReference type="EC" id="2.3.1.61" evidence="4 11"/>
<feature type="domain" description="Peripheral subunit-binding (PSBD)" evidence="13">
    <location>
        <begin position="111"/>
        <end position="148"/>
    </location>
</feature>
<comment type="cofactor">
    <cofactor evidence="11">
        <name>(R)-lipoate</name>
        <dbReference type="ChEBI" id="CHEBI:83088"/>
    </cofactor>
    <text evidence="11">Binds 1 lipoyl cofactor covalently.</text>
</comment>
<dbReference type="InterPro" id="IPR001078">
    <property type="entry name" value="2-oxoacid_DH_actylTfrase"/>
</dbReference>
<dbReference type="Gene3D" id="4.10.320.10">
    <property type="entry name" value="E3-binding domain"/>
    <property type="match status" value="1"/>
</dbReference>
<keyword evidence="9 11" id="KW-0012">Acyltransferase</keyword>
<evidence type="ECO:0000259" key="13">
    <source>
        <dbReference type="PROSITE" id="PS51826"/>
    </source>
</evidence>
<keyword evidence="7 11" id="KW-0808">Transferase</keyword>
<dbReference type="SUPFAM" id="SSF51230">
    <property type="entry name" value="Single hybrid motif"/>
    <property type="match status" value="1"/>
</dbReference>
<dbReference type="Pfam" id="PF02817">
    <property type="entry name" value="E3_binding"/>
    <property type="match status" value="1"/>
</dbReference>
<organism evidence="14 15">
    <name type="scientific">Pseudomonas sediminis</name>
    <dbReference type="NCBI Taxonomy" id="1691904"/>
    <lineage>
        <taxon>Bacteria</taxon>
        <taxon>Pseudomonadati</taxon>
        <taxon>Pseudomonadota</taxon>
        <taxon>Gammaproteobacteria</taxon>
        <taxon>Pseudomonadales</taxon>
        <taxon>Pseudomonadaceae</taxon>
        <taxon>Pseudomonas</taxon>
    </lineage>
</organism>
<dbReference type="PROSITE" id="PS51826">
    <property type="entry name" value="PSBD"/>
    <property type="match status" value="1"/>
</dbReference>
<dbReference type="NCBIfam" id="TIGR01347">
    <property type="entry name" value="sucB"/>
    <property type="match status" value="1"/>
</dbReference>
<evidence type="ECO:0000313" key="15">
    <source>
        <dbReference type="Proteomes" id="UP000515254"/>
    </source>
</evidence>
<dbReference type="InterPro" id="IPR023213">
    <property type="entry name" value="CAT-like_dom_sf"/>
</dbReference>
<dbReference type="Proteomes" id="UP000515254">
    <property type="component" value="Chromosome"/>
</dbReference>
<dbReference type="PROSITE" id="PS50968">
    <property type="entry name" value="BIOTINYL_LIPOYL"/>
    <property type="match status" value="1"/>
</dbReference>
<evidence type="ECO:0000313" key="14">
    <source>
        <dbReference type="EMBL" id="QNG99097.1"/>
    </source>
</evidence>
<dbReference type="Gene3D" id="3.30.559.10">
    <property type="entry name" value="Chloramphenicol acetyltransferase-like domain"/>
    <property type="match status" value="1"/>
</dbReference>
<dbReference type="GO" id="GO:0004149">
    <property type="term" value="F:dihydrolipoyllysine-residue succinyltransferase activity"/>
    <property type="evidence" value="ECO:0007669"/>
    <property type="project" value="UniProtKB-EC"/>
</dbReference>
<dbReference type="InterPro" id="IPR036625">
    <property type="entry name" value="E3-bd_dom_sf"/>
</dbReference>
<comment type="similarity">
    <text evidence="3 11">Belongs to the 2-oxoacid dehydrogenase family.</text>
</comment>
<evidence type="ECO:0000256" key="1">
    <source>
        <dbReference type="ARBA" id="ARBA00004052"/>
    </source>
</evidence>
<evidence type="ECO:0000256" key="5">
    <source>
        <dbReference type="ARBA" id="ARBA00019511"/>
    </source>
</evidence>
<evidence type="ECO:0000256" key="10">
    <source>
        <dbReference type="ARBA" id="ARBA00052761"/>
    </source>
</evidence>
<evidence type="ECO:0000256" key="2">
    <source>
        <dbReference type="ARBA" id="ARBA00005145"/>
    </source>
</evidence>
<dbReference type="PROSITE" id="PS00189">
    <property type="entry name" value="LIPOYL"/>
    <property type="match status" value="1"/>
</dbReference>
<dbReference type="InterPro" id="IPR004167">
    <property type="entry name" value="PSBD"/>
</dbReference>
<gene>
    <name evidence="14" type="primary">odhB</name>
    <name evidence="14" type="ORF">HNQ25_12235</name>
</gene>
<dbReference type="Pfam" id="PF00198">
    <property type="entry name" value="2-oxoacid_dh"/>
    <property type="match status" value="1"/>
</dbReference>
<evidence type="ECO:0000256" key="9">
    <source>
        <dbReference type="ARBA" id="ARBA00023315"/>
    </source>
</evidence>
<dbReference type="RefSeq" id="WP_179544785.1">
    <property type="nucleotide sequence ID" value="NZ_CP060009.1"/>
</dbReference>
<feature type="domain" description="Lipoyl-binding" evidence="12">
    <location>
        <begin position="2"/>
        <end position="77"/>
    </location>
</feature>
<dbReference type="InterPro" id="IPR000089">
    <property type="entry name" value="Biotin_lipoyl"/>
</dbReference>
<keyword evidence="15" id="KW-1185">Reference proteome</keyword>
<dbReference type="Gene3D" id="2.40.50.100">
    <property type="match status" value="1"/>
</dbReference>
<dbReference type="InterPro" id="IPR006255">
    <property type="entry name" value="SucB"/>
</dbReference>
<dbReference type="InterPro" id="IPR003016">
    <property type="entry name" value="2-oxoA_DH_lipoyl-BS"/>
</dbReference>
<reference evidence="14 15" key="1">
    <citation type="journal article" date="2020" name="Microbiol. Resour. Announc.">
        <title>Complete genome sequences of four natural Pseudomonas isolates that catabolize a wide range of aromatic compounds relevant to lignin valorization.</title>
        <authorList>
            <person name="Hatmaker E.A."/>
            <person name="Presley G."/>
            <person name="Cannon O."/>
            <person name="Guss A.M."/>
            <person name="Elkins J.G."/>
        </authorList>
    </citation>
    <scope>NUCLEOTIDE SEQUENCE [LARGE SCALE GENOMIC DNA]</scope>
    <source>
        <strain evidence="14 15">B10D7D</strain>
    </source>
</reference>
<keyword evidence="8 11" id="KW-0450">Lipoyl</keyword>
<dbReference type="NCBIfam" id="NF004309">
    <property type="entry name" value="PRK05704.1"/>
    <property type="match status" value="1"/>
</dbReference>